<reference evidence="1 2" key="1">
    <citation type="journal article" date="2020" name="G3 (Bethesda)">
        <title>Genetic Underpinnings of Host Manipulation by Ophiocordyceps as Revealed by Comparative Transcriptomics.</title>
        <authorList>
            <person name="Will I."/>
            <person name="Das B."/>
            <person name="Trinh T."/>
            <person name="Brachmann A."/>
            <person name="Ohm R.A."/>
            <person name="de Bekker C."/>
        </authorList>
    </citation>
    <scope>NUCLEOTIDE SEQUENCE [LARGE SCALE GENOMIC DNA]</scope>
    <source>
        <strain evidence="1 2">EC05</strain>
    </source>
</reference>
<organism evidence="1 2">
    <name type="scientific">Ophiocordyceps camponoti-floridani</name>
    <dbReference type="NCBI Taxonomy" id="2030778"/>
    <lineage>
        <taxon>Eukaryota</taxon>
        <taxon>Fungi</taxon>
        <taxon>Dikarya</taxon>
        <taxon>Ascomycota</taxon>
        <taxon>Pezizomycotina</taxon>
        <taxon>Sordariomycetes</taxon>
        <taxon>Hypocreomycetidae</taxon>
        <taxon>Hypocreales</taxon>
        <taxon>Ophiocordycipitaceae</taxon>
        <taxon>Ophiocordyceps</taxon>
    </lineage>
</organism>
<dbReference type="AlphaFoldDB" id="A0A8H4QA98"/>
<evidence type="ECO:0000313" key="1">
    <source>
        <dbReference type="EMBL" id="KAF4591921.1"/>
    </source>
</evidence>
<dbReference type="EMBL" id="JAACLJ010000002">
    <property type="protein sequence ID" value="KAF4591921.1"/>
    <property type="molecule type" value="Genomic_DNA"/>
</dbReference>
<sequence>MDAANPWQTLDVHAPHCCSRRLQITDASTKTLLYTCVRKTFSRNDMTIHRGGSSGKEGSQDDVVGHVSLHCWSSTIDAETTAEGPVQMKTPSFWSGSHRFVCEGAAWTWERDGSLWSCDLRLMDEKGLLVATLERPTWSYSKLGRFKIARKLSGETLDLVVVTGLAKLEAKQRHEMASAGG</sequence>
<accession>A0A8H4QA98</accession>
<protein>
    <submittedName>
        <fullName evidence="1">Uncharacterized protein</fullName>
    </submittedName>
</protein>
<evidence type="ECO:0000313" key="2">
    <source>
        <dbReference type="Proteomes" id="UP000562929"/>
    </source>
</evidence>
<keyword evidence="2" id="KW-1185">Reference proteome</keyword>
<gene>
    <name evidence="1" type="ORF">GQ602_002220</name>
</gene>
<dbReference type="OrthoDB" id="4725912at2759"/>
<proteinExistence type="predicted"/>
<comment type="caution">
    <text evidence="1">The sequence shown here is derived from an EMBL/GenBank/DDBJ whole genome shotgun (WGS) entry which is preliminary data.</text>
</comment>
<dbReference type="Proteomes" id="UP000562929">
    <property type="component" value="Unassembled WGS sequence"/>
</dbReference>
<name>A0A8H4QA98_9HYPO</name>